<evidence type="ECO:0000313" key="3">
    <source>
        <dbReference type="EMBL" id="MDA0638351.1"/>
    </source>
</evidence>
<keyword evidence="4" id="KW-1185">Reference proteome</keyword>
<proteinExistence type="predicted"/>
<accession>A0ABT4SN81</accession>
<comment type="caution">
    <text evidence="3">The sequence shown here is derived from an EMBL/GenBank/DDBJ whole genome shotgun (WGS) entry which is preliminary data.</text>
</comment>
<dbReference type="Proteomes" id="UP001144036">
    <property type="component" value="Unassembled WGS sequence"/>
</dbReference>
<evidence type="ECO:0000256" key="1">
    <source>
        <dbReference type="SAM" id="MobiDB-lite"/>
    </source>
</evidence>
<dbReference type="RefSeq" id="WP_270159286.1">
    <property type="nucleotide sequence ID" value="NZ_JAPNNL010000227.1"/>
</dbReference>
<dbReference type="EMBL" id="JAPNNL010000227">
    <property type="protein sequence ID" value="MDA0638351.1"/>
    <property type="molecule type" value="Genomic_DNA"/>
</dbReference>
<name>A0ABT4SN81_9ACTN</name>
<evidence type="ECO:0000313" key="4">
    <source>
        <dbReference type="Proteomes" id="UP001144036"/>
    </source>
</evidence>
<keyword evidence="2" id="KW-0472">Membrane</keyword>
<keyword evidence="2" id="KW-0812">Transmembrane</keyword>
<protein>
    <recommendedName>
        <fullName evidence="5">Alkaline shock response membrane anchor protein AmaP</fullName>
    </recommendedName>
</protein>
<feature type="transmembrane region" description="Helical" evidence="2">
    <location>
        <begin position="45"/>
        <end position="66"/>
    </location>
</feature>
<reference evidence="3" key="1">
    <citation type="submission" date="2022-11" db="EMBL/GenBank/DDBJ databases">
        <title>Nonomuraea corallina sp. nov., a new species of the genus Nonomuraea isolated from sea side sediment in Thai sea.</title>
        <authorList>
            <person name="Ngamcharungchit C."/>
            <person name="Matsumoto A."/>
            <person name="Suriyachadkun C."/>
            <person name="Panbangred W."/>
            <person name="Inahashi Y."/>
            <person name="Intra B."/>
        </authorList>
    </citation>
    <scope>NUCLEOTIDE SEQUENCE</scope>
    <source>
        <strain evidence="3">MCN248</strain>
    </source>
</reference>
<organism evidence="3 4">
    <name type="scientific">Nonomuraea corallina</name>
    <dbReference type="NCBI Taxonomy" id="2989783"/>
    <lineage>
        <taxon>Bacteria</taxon>
        <taxon>Bacillati</taxon>
        <taxon>Actinomycetota</taxon>
        <taxon>Actinomycetes</taxon>
        <taxon>Streptosporangiales</taxon>
        <taxon>Streptosporangiaceae</taxon>
        <taxon>Nonomuraea</taxon>
    </lineage>
</organism>
<sequence>MTRKFAGAVLAALAALAGLWLMIAPFALGTQPEGASWNSATVTEFVTGLGVTLTGLAGAVAFAAAIRADLAARGLVRVRERRREPEPAPAAPQPSSGELAALLAPLVEALREDLSASGREPRSNGSAPLGVGAEDGR</sequence>
<keyword evidence="2" id="KW-1133">Transmembrane helix</keyword>
<evidence type="ECO:0000256" key="2">
    <source>
        <dbReference type="SAM" id="Phobius"/>
    </source>
</evidence>
<feature type="region of interest" description="Disordered" evidence="1">
    <location>
        <begin position="114"/>
        <end position="137"/>
    </location>
</feature>
<evidence type="ECO:0008006" key="5">
    <source>
        <dbReference type="Google" id="ProtNLM"/>
    </source>
</evidence>
<feature type="region of interest" description="Disordered" evidence="1">
    <location>
        <begin position="78"/>
        <end position="98"/>
    </location>
</feature>
<gene>
    <name evidence="3" type="ORF">OUY22_33515</name>
</gene>